<reference evidence="8 9" key="1">
    <citation type="submission" date="2023-02" db="EMBL/GenBank/DDBJ databases">
        <title>Oceanobacillus kimchii IFOP_LL358 isolated form Alexandrium catenella lab strain.</title>
        <authorList>
            <person name="Gajardo G."/>
            <person name="Ueki S."/>
            <person name="Maruyama F."/>
        </authorList>
    </citation>
    <scope>NUCLEOTIDE SEQUENCE [LARGE SCALE GENOMIC DNA]</scope>
    <source>
        <strain evidence="8 9">IFOP_LL358</strain>
    </source>
</reference>
<organism evidence="8 9">
    <name type="scientific">Oceanobacillus kimchii</name>
    <dbReference type="NCBI Taxonomy" id="746691"/>
    <lineage>
        <taxon>Bacteria</taxon>
        <taxon>Bacillati</taxon>
        <taxon>Bacillota</taxon>
        <taxon>Bacilli</taxon>
        <taxon>Bacillales</taxon>
        <taxon>Bacillaceae</taxon>
        <taxon>Oceanobacillus</taxon>
    </lineage>
</organism>
<dbReference type="SUPFAM" id="SSF52218">
    <property type="entry name" value="Flavoproteins"/>
    <property type="match status" value="1"/>
</dbReference>
<evidence type="ECO:0000313" key="8">
    <source>
        <dbReference type="EMBL" id="GLO68141.1"/>
    </source>
</evidence>
<comment type="catalytic activity">
    <reaction evidence="5">
        <text>N,N-dimethyl-1,4-phenylenediamine + anthranilate + 2 NAD(+) = 2-(4-dimethylaminophenyl)diazenylbenzoate + 2 NADH + 2 H(+)</text>
        <dbReference type="Rhea" id="RHEA:55872"/>
        <dbReference type="ChEBI" id="CHEBI:15378"/>
        <dbReference type="ChEBI" id="CHEBI:15783"/>
        <dbReference type="ChEBI" id="CHEBI:16567"/>
        <dbReference type="ChEBI" id="CHEBI:57540"/>
        <dbReference type="ChEBI" id="CHEBI:57945"/>
        <dbReference type="ChEBI" id="CHEBI:71579"/>
        <dbReference type="EC" id="1.7.1.17"/>
    </reaction>
    <physiologicalReaction direction="right-to-left" evidence="5">
        <dbReference type="Rhea" id="RHEA:55874"/>
    </physiologicalReaction>
</comment>
<comment type="function">
    <text evidence="6">Also exhibits azoreductase activity. Catalyzes the reductive cleavage of the azo bond in aromatic azo compounds to the corresponding amines.</text>
</comment>
<dbReference type="EC" id="1.7.1.17" evidence="6"/>
<evidence type="ECO:0000256" key="6">
    <source>
        <dbReference type="HAMAP-Rule" id="MF_01216"/>
    </source>
</evidence>
<dbReference type="InterPro" id="IPR029039">
    <property type="entry name" value="Flavoprotein-like_sf"/>
</dbReference>
<dbReference type="Pfam" id="PF02525">
    <property type="entry name" value="Flavodoxin_2"/>
    <property type="match status" value="1"/>
</dbReference>
<name>A0ABQ5TQI9_9BACI</name>
<keyword evidence="3 6" id="KW-0560">Oxidoreductase</keyword>
<dbReference type="InterPro" id="IPR050104">
    <property type="entry name" value="FMN-dep_NADH:Q_OxRdtase_AzoR1"/>
</dbReference>
<proteinExistence type="inferred from homology"/>
<evidence type="ECO:0000256" key="5">
    <source>
        <dbReference type="ARBA" id="ARBA00048542"/>
    </source>
</evidence>
<comment type="similarity">
    <text evidence="6">Belongs to the azoreductase type 1 family.</text>
</comment>
<comment type="subunit">
    <text evidence="6">Homodimer.</text>
</comment>
<keyword evidence="9" id="KW-1185">Reference proteome</keyword>
<dbReference type="Proteomes" id="UP001275436">
    <property type="component" value="Unassembled WGS sequence"/>
</dbReference>
<protein>
    <recommendedName>
        <fullName evidence="6">FMN dependent NADH:quinone oxidoreductase</fullName>
        <ecNumber evidence="6">1.6.5.-</ecNumber>
    </recommendedName>
    <alternativeName>
        <fullName evidence="6">Azo-dye reductase</fullName>
    </alternativeName>
    <alternativeName>
        <fullName evidence="6">FMN-dependent NADH-azo compound oxidoreductase</fullName>
    </alternativeName>
    <alternativeName>
        <fullName evidence="6">FMN-dependent NADH-azoreductase</fullName>
        <ecNumber evidence="6">1.7.1.17</ecNumber>
    </alternativeName>
</protein>
<dbReference type="EC" id="1.6.5.-" evidence="6"/>
<comment type="catalytic activity">
    <reaction evidence="6">
        <text>2 a quinone + NADH + H(+) = 2 a 1,4-benzosemiquinone + NAD(+)</text>
        <dbReference type="Rhea" id="RHEA:65952"/>
        <dbReference type="ChEBI" id="CHEBI:15378"/>
        <dbReference type="ChEBI" id="CHEBI:57540"/>
        <dbReference type="ChEBI" id="CHEBI:57945"/>
        <dbReference type="ChEBI" id="CHEBI:132124"/>
        <dbReference type="ChEBI" id="CHEBI:134225"/>
    </reaction>
</comment>
<dbReference type="InterPro" id="IPR023048">
    <property type="entry name" value="NADH:quinone_OxRdtase_FMN_depd"/>
</dbReference>
<keyword evidence="1 6" id="KW-0285">Flavoprotein</keyword>
<comment type="function">
    <text evidence="6">Quinone reductase that provides resistance to thiol-specific stress caused by electrophilic quinones.</text>
</comment>
<evidence type="ECO:0000256" key="3">
    <source>
        <dbReference type="ARBA" id="ARBA00023002"/>
    </source>
</evidence>
<dbReference type="NCBIfam" id="NF010075">
    <property type="entry name" value="PRK13556.1"/>
    <property type="match status" value="1"/>
</dbReference>
<comment type="caution">
    <text evidence="6">Lacks conserved residue(s) required for the propagation of feature annotation.</text>
</comment>
<comment type="cofactor">
    <cofactor evidence="6">
        <name>FMN</name>
        <dbReference type="ChEBI" id="CHEBI:58210"/>
    </cofactor>
    <text evidence="6">Binds 1 FMN per subunit.</text>
</comment>
<dbReference type="HAMAP" id="MF_01216">
    <property type="entry name" value="Azoreductase_type1"/>
    <property type="match status" value="1"/>
</dbReference>
<dbReference type="InterPro" id="IPR003680">
    <property type="entry name" value="Flavodoxin_fold"/>
</dbReference>
<dbReference type="Gene3D" id="3.40.50.360">
    <property type="match status" value="1"/>
</dbReference>
<keyword evidence="2 6" id="KW-0288">FMN</keyword>
<keyword evidence="4 6" id="KW-0520">NAD</keyword>
<evidence type="ECO:0000256" key="2">
    <source>
        <dbReference type="ARBA" id="ARBA00022643"/>
    </source>
</evidence>
<dbReference type="RefSeq" id="WP_017798677.1">
    <property type="nucleotide sequence ID" value="NZ_BSKO01000001.1"/>
</dbReference>
<dbReference type="PANTHER" id="PTHR43741:SF4">
    <property type="entry name" value="FMN-DEPENDENT NADH:QUINONE OXIDOREDUCTASE"/>
    <property type="match status" value="1"/>
</dbReference>
<comment type="caution">
    <text evidence="8">The sequence shown here is derived from an EMBL/GenBank/DDBJ whole genome shotgun (WGS) entry which is preliminary data.</text>
</comment>
<dbReference type="EMBL" id="BSKO01000001">
    <property type="protein sequence ID" value="GLO68141.1"/>
    <property type="molecule type" value="Genomic_DNA"/>
</dbReference>
<accession>A0ABQ5TQI9</accession>
<evidence type="ECO:0000256" key="1">
    <source>
        <dbReference type="ARBA" id="ARBA00022630"/>
    </source>
</evidence>
<gene>
    <name evidence="8" type="primary">azoR3</name>
    <name evidence="6" type="synonym">azoR</name>
    <name evidence="8" type="ORF">MACH08_39250</name>
</gene>
<dbReference type="PANTHER" id="PTHR43741">
    <property type="entry name" value="FMN-DEPENDENT NADH-AZOREDUCTASE 1"/>
    <property type="match status" value="1"/>
</dbReference>
<feature type="domain" description="Flavodoxin-like fold" evidence="7">
    <location>
        <begin position="1"/>
        <end position="201"/>
    </location>
</feature>
<sequence length="210" mass="24090">MNILVVKSNNRPDGVSSKMYDTFMDTIKEENHLDVAVYDVFKEDMPYFGQDYFNALIKLQSGEKLSEIEQRILDAKQKAKDLFAAADLVVFAFPLWNLTIPAKLQTFIDYIDEAGYTFKYSENGTPVYLMPDKKIIFLNARGGDYSLPEMQKMEHAVNYMRDIFVGMFGMNVTDEIIIEGHNAMPDKAEEIIKNGNRKVAETARKLMQKV</sequence>
<evidence type="ECO:0000259" key="7">
    <source>
        <dbReference type="Pfam" id="PF02525"/>
    </source>
</evidence>
<evidence type="ECO:0000313" key="9">
    <source>
        <dbReference type="Proteomes" id="UP001275436"/>
    </source>
</evidence>
<evidence type="ECO:0000256" key="4">
    <source>
        <dbReference type="ARBA" id="ARBA00023027"/>
    </source>
</evidence>